<dbReference type="AlphaFoldDB" id="A0A6J4KB44"/>
<protein>
    <submittedName>
        <fullName evidence="2">DUF1801 domain-containing protein</fullName>
    </submittedName>
</protein>
<feature type="non-terminal residue" evidence="2">
    <location>
        <position position="155"/>
    </location>
</feature>
<accession>A0A6J4KB44</accession>
<sequence>GAERSPVGRGLPAIAPRRPPGGGVGGARRHRAQPAGRVHRDGERGDDHVRHPAGALSEHLQQAAAGLRGAGVAKEPRRAVHDGRLRRSRAGQVDRGGVRARRKEAGHGQVLHPLPQARRPAAGGDRGSRGPHAARGAHRAARRSPSAEAEEGARL</sequence>
<proteinExistence type="predicted"/>
<feature type="compositionally biased region" description="Basic and acidic residues" evidence="1">
    <location>
        <begin position="74"/>
        <end position="85"/>
    </location>
</feature>
<evidence type="ECO:0000256" key="1">
    <source>
        <dbReference type="SAM" id="MobiDB-lite"/>
    </source>
</evidence>
<gene>
    <name evidence="2" type="ORF">AVDCRST_MAG89-474</name>
</gene>
<feature type="compositionally biased region" description="Low complexity" evidence="1">
    <location>
        <begin position="63"/>
        <end position="73"/>
    </location>
</feature>
<name>A0A6J4KB44_9BACT</name>
<feature type="region of interest" description="Disordered" evidence="1">
    <location>
        <begin position="1"/>
        <end position="155"/>
    </location>
</feature>
<feature type="compositionally biased region" description="Basic and acidic residues" evidence="1">
    <location>
        <begin position="38"/>
        <end position="50"/>
    </location>
</feature>
<reference evidence="2" key="1">
    <citation type="submission" date="2020-02" db="EMBL/GenBank/DDBJ databases">
        <authorList>
            <person name="Meier V. D."/>
        </authorList>
    </citation>
    <scope>NUCLEOTIDE SEQUENCE</scope>
    <source>
        <strain evidence="2">AVDCRST_MAG89</strain>
    </source>
</reference>
<organism evidence="2">
    <name type="scientific">uncultured Gemmatimonadota bacterium</name>
    <dbReference type="NCBI Taxonomy" id="203437"/>
    <lineage>
        <taxon>Bacteria</taxon>
        <taxon>Pseudomonadati</taxon>
        <taxon>Gemmatimonadota</taxon>
        <taxon>environmental samples</taxon>
    </lineage>
</organism>
<evidence type="ECO:0000313" key="2">
    <source>
        <dbReference type="EMBL" id="CAA9301084.1"/>
    </source>
</evidence>
<dbReference type="EMBL" id="CADCTV010000112">
    <property type="protein sequence ID" value="CAA9301084.1"/>
    <property type="molecule type" value="Genomic_DNA"/>
</dbReference>
<feature type="non-terminal residue" evidence="2">
    <location>
        <position position="1"/>
    </location>
</feature>